<feature type="domain" description="F-box" evidence="1">
    <location>
        <begin position="20"/>
        <end position="53"/>
    </location>
</feature>
<dbReference type="EMBL" id="CP126661">
    <property type="protein sequence ID" value="WKA02949.1"/>
    <property type="molecule type" value="Genomic_DNA"/>
</dbReference>
<dbReference type="SUPFAM" id="SSF50965">
    <property type="entry name" value="Galactose oxidase, central domain"/>
    <property type="match status" value="1"/>
</dbReference>
<sequence length="415" mass="47710">MAMREESGKPDPDPPEEQESWLWSVLPQDLLRLIVERLSLVDLIRLRAVCKDWLLAPIHDLQPIHNLPWIMNHWFTLTSRLCLLFEPFRRLPYVIEDTHVIPGKMGLPPGSTELPAATVCASRSGWVLFTEGLEYCLFRRVVKDMASNVRVTLYRKVGISRYFVHNVLTKKIITLPGLKAPEHQTLFRDFAATFSSIPTSPDCVFFVSHPSTSDQIFTSTHSIGDKSWKTHTFTCPNASSYSAESVVYMEGSFYCFSERGLLASFNIATQEWRPLVSIMWDMPLWPRERYFLEYGGRLIIVFMENESEYSGTECDIFRFDWLDRVWVKMESLEGGAIFLGNPCFGVSAGEKTKMVANRVYYFLWHTPTFITYGPVSPGIGSASEERIVYPDTWDPDRLYGDSNWIDPPLLQPWQG</sequence>
<reference evidence="2 3" key="1">
    <citation type="journal article" date="2023" name="Hortic Res">
        <title>The complete reference genome for grapevine (Vitis vinifera L.) genetics and breeding.</title>
        <authorList>
            <person name="Shi X."/>
            <person name="Cao S."/>
            <person name="Wang X."/>
            <person name="Huang S."/>
            <person name="Wang Y."/>
            <person name="Liu Z."/>
            <person name="Liu W."/>
            <person name="Leng X."/>
            <person name="Peng Y."/>
            <person name="Wang N."/>
            <person name="Wang Y."/>
            <person name="Ma Z."/>
            <person name="Xu X."/>
            <person name="Zhang F."/>
            <person name="Xue H."/>
            <person name="Zhong H."/>
            <person name="Wang Y."/>
            <person name="Zhang K."/>
            <person name="Velt A."/>
            <person name="Avia K."/>
            <person name="Holtgrawe D."/>
            <person name="Grimplet J."/>
            <person name="Matus J.T."/>
            <person name="Ware D."/>
            <person name="Wu X."/>
            <person name="Wang H."/>
            <person name="Liu C."/>
            <person name="Fang Y."/>
            <person name="Rustenholz C."/>
            <person name="Cheng Z."/>
            <person name="Xiao H."/>
            <person name="Zhou Y."/>
        </authorList>
    </citation>
    <scope>NUCLEOTIDE SEQUENCE [LARGE SCALE GENOMIC DNA]</scope>
    <source>
        <strain evidence="3">cv. Pinot noir / PN40024</strain>
        <tissue evidence="2">Leaf</tissue>
    </source>
</reference>
<dbReference type="InterPro" id="IPR011043">
    <property type="entry name" value="Gal_Oxase/kelch_b-propeller"/>
</dbReference>
<dbReference type="InterPro" id="IPR005174">
    <property type="entry name" value="KIB1-4_b-propeller"/>
</dbReference>
<dbReference type="PANTHER" id="PTHR33110:SF71">
    <property type="entry name" value="F-BOX_KELCH-REPEAT PROTEIN"/>
    <property type="match status" value="1"/>
</dbReference>
<dbReference type="Proteomes" id="UP001227230">
    <property type="component" value="Chromosome 14"/>
</dbReference>
<dbReference type="InterPro" id="IPR036047">
    <property type="entry name" value="F-box-like_dom_sf"/>
</dbReference>
<proteinExistence type="predicted"/>
<evidence type="ECO:0000313" key="2">
    <source>
        <dbReference type="EMBL" id="WKA02949.1"/>
    </source>
</evidence>
<dbReference type="PANTHER" id="PTHR33110">
    <property type="entry name" value="F-BOX/KELCH-REPEAT PROTEIN-RELATED"/>
    <property type="match status" value="1"/>
</dbReference>
<organism evidence="2 3">
    <name type="scientific">Vitis vinifera</name>
    <name type="common">Grape</name>
    <dbReference type="NCBI Taxonomy" id="29760"/>
    <lineage>
        <taxon>Eukaryota</taxon>
        <taxon>Viridiplantae</taxon>
        <taxon>Streptophyta</taxon>
        <taxon>Embryophyta</taxon>
        <taxon>Tracheophyta</taxon>
        <taxon>Spermatophyta</taxon>
        <taxon>Magnoliopsida</taxon>
        <taxon>eudicotyledons</taxon>
        <taxon>Gunneridae</taxon>
        <taxon>Pentapetalae</taxon>
        <taxon>rosids</taxon>
        <taxon>Vitales</taxon>
        <taxon>Vitaceae</taxon>
        <taxon>Viteae</taxon>
        <taxon>Vitis</taxon>
    </lineage>
</organism>
<keyword evidence="3" id="KW-1185">Reference proteome</keyword>
<dbReference type="CDD" id="cd09917">
    <property type="entry name" value="F-box_SF"/>
    <property type="match status" value="1"/>
</dbReference>
<evidence type="ECO:0000259" key="1">
    <source>
        <dbReference type="PROSITE" id="PS50181"/>
    </source>
</evidence>
<evidence type="ECO:0000313" key="3">
    <source>
        <dbReference type="Proteomes" id="UP001227230"/>
    </source>
</evidence>
<accession>A0ABY9D6I1</accession>
<dbReference type="SUPFAM" id="SSF81383">
    <property type="entry name" value="F-box domain"/>
    <property type="match status" value="1"/>
</dbReference>
<dbReference type="InterPro" id="IPR001810">
    <property type="entry name" value="F-box_dom"/>
</dbReference>
<protein>
    <recommendedName>
        <fullName evidence="1">F-box domain-containing protein</fullName>
    </recommendedName>
</protein>
<dbReference type="PROSITE" id="PS50181">
    <property type="entry name" value="FBOX"/>
    <property type="match status" value="1"/>
</dbReference>
<dbReference type="Pfam" id="PF03478">
    <property type="entry name" value="Beta-prop_KIB1-4"/>
    <property type="match status" value="1"/>
</dbReference>
<name>A0ABY9D6I1_VITVI</name>
<dbReference type="Pfam" id="PF00646">
    <property type="entry name" value="F-box"/>
    <property type="match status" value="1"/>
</dbReference>
<dbReference type="Gene3D" id="1.20.1280.50">
    <property type="match status" value="1"/>
</dbReference>
<gene>
    <name evidence="2" type="ORF">VitviT2T_021095</name>
</gene>